<proteinExistence type="predicted"/>
<dbReference type="Proteomes" id="UP001430953">
    <property type="component" value="Unassembled WGS sequence"/>
</dbReference>
<dbReference type="AlphaFoldDB" id="A0AAW2G354"/>
<accession>A0AAW2G354</accession>
<evidence type="ECO:0000313" key="2">
    <source>
        <dbReference type="Proteomes" id="UP001430953"/>
    </source>
</evidence>
<organism evidence="1 2">
    <name type="scientific">Cardiocondyla obscurior</name>
    <dbReference type="NCBI Taxonomy" id="286306"/>
    <lineage>
        <taxon>Eukaryota</taxon>
        <taxon>Metazoa</taxon>
        <taxon>Ecdysozoa</taxon>
        <taxon>Arthropoda</taxon>
        <taxon>Hexapoda</taxon>
        <taxon>Insecta</taxon>
        <taxon>Pterygota</taxon>
        <taxon>Neoptera</taxon>
        <taxon>Endopterygota</taxon>
        <taxon>Hymenoptera</taxon>
        <taxon>Apocrita</taxon>
        <taxon>Aculeata</taxon>
        <taxon>Formicoidea</taxon>
        <taxon>Formicidae</taxon>
        <taxon>Myrmicinae</taxon>
        <taxon>Cardiocondyla</taxon>
    </lineage>
</organism>
<comment type="caution">
    <text evidence="1">The sequence shown here is derived from an EMBL/GenBank/DDBJ whole genome shotgun (WGS) entry which is preliminary data.</text>
</comment>
<dbReference type="EMBL" id="JADYXP020000006">
    <property type="protein sequence ID" value="KAL0122604.1"/>
    <property type="molecule type" value="Genomic_DNA"/>
</dbReference>
<protein>
    <submittedName>
        <fullName evidence="1">Uncharacterized protein</fullName>
    </submittedName>
</protein>
<gene>
    <name evidence="1" type="ORF">PUN28_007361</name>
</gene>
<evidence type="ECO:0000313" key="1">
    <source>
        <dbReference type="EMBL" id="KAL0122604.1"/>
    </source>
</evidence>
<sequence>MNKPSLCGLGNFAIQMRKPSINLYPFACFLPPPPPPAAPLFSLMRQLHANDKYHQLQCELHGRINRKRSCSRNDKLFKESINLASLLISKERERSEYEEIISTAIGFRLMRPLCATVFAYDPNANTRIMDTMQIRDRPIGKHTRSAYIACNGKDKRLSDRSASDMRISKVDNKI</sequence>
<keyword evidence="2" id="KW-1185">Reference proteome</keyword>
<reference evidence="1 2" key="1">
    <citation type="submission" date="2023-03" db="EMBL/GenBank/DDBJ databases">
        <title>High recombination rates correlate with genetic variation in Cardiocondyla obscurior ants.</title>
        <authorList>
            <person name="Errbii M."/>
        </authorList>
    </citation>
    <scope>NUCLEOTIDE SEQUENCE [LARGE SCALE GENOMIC DNA]</scope>
    <source>
        <strain evidence="1">Alpha-2009</strain>
        <tissue evidence="1">Whole body</tissue>
    </source>
</reference>
<name>A0AAW2G354_9HYME</name>